<accession>A0A1E5CDS6</accession>
<dbReference type="PIRSF" id="PIRSF004553">
    <property type="entry name" value="CHP00095"/>
    <property type="match status" value="1"/>
</dbReference>
<evidence type="ECO:0000256" key="2">
    <source>
        <dbReference type="ARBA" id="ARBA00005269"/>
    </source>
</evidence>
<dbReference type="NCBIfam" id="TIGR00095">
    <property type="entry name" value="16S rRNA (guanine(966)-N(2))-methyltransferase RsmD"/>
    <property type="match status" value="1"/>
</dbReference>
<keyword evidence="8" id="KW-0949">S-adenosyl-L-methionine</keyword>
<proteinExistence type="inferred from homology"/>
<evidence type="ECO:0000256" key="5">
    <source>
        <dbReference type="ARBA" id="ARBA00022603"/>
    </source>
</evidence>
<evidence type="ECO:0000256" key="3">
    <source>
        <dbReference type="ARBA" id="ARBA00012141"/>
    </source>
</evidence>
<feature type="region of interest" description="Disordered" evidence="9">
    <location>
        <begin position="1"/>
        <end position="28"/>
    </location>
</feature>
<comment type="catalytic activity">
    <reaction evidence="7 8">
        <text>guanosine(966) in 16S rRNA + S-adenosyl-L-methionine = N(2)-methylguanosine(966) in 16S rRNA + S-adenosyl-L-homocysteine + H(+)</text>
        <dbReference type="Rhea" id="RHEA:23548"/>
        <dbReference type="Rhea" id="RHEA-COMP:10211"/>
        <dbReference type="Rhea" id="RHEA-COMP:10212"/>
        <dbReference type="ChEBI" id="CHEBI:15378"/>
        <dbReference type="ChEBI" id="CHEBI:57856"/>
        <dbReference type="ChEBI" id="CHEBI:59789"/>
        <dbReference type="ChEBI" id="CHEBI:74269"/>
        <dbReference type="ChEBI" id="CHEBI:74481"/>
        <dbReference type="EC" id="2.1.1.171"/>
    </reaction>
</comment>
<gene>
    <name evidence="10" type="ORF">A1OK_06375</name>
</gene>
<evidence type="ECO:0000256" key="7">
    <source>
        <dbReference type="ARBA" id="ARBA00048326"/>
    </source>
</evidence>
<dbReference type="InterPro" id="IPR002052">
    <property type="entry name" value="DNA_methylase_N6_adenine_CS"/>
</dbReference>
<keyword evidence="6 8" id="KW-0808">Transferase</keyword>
<dbReference type="PROSITE" id="PS00092">
    <property type="entry name" value="N6_MTASE"/>
    <property type="match status" value="1"/>
</dbReference>
<evidence type="ECO:0000256" key="8">
    <source>
        <dbReference type="PIRNR" id="PIRNR004553"/>
    </source>
</evidence>
<evidence type="ECO:0000313" key="10">
    <source>
        <dbReference type="EMBL" id="OEE63668.1"/>
    </source>
</evidence>
<dbReference type="EC" id="2.1.1.171" evidence="3 8"/>
<evidence type="ECO:0000256" key="9">
    <source>
        <dbReference type="SAM" id="MobiDB-lite"/>
    </source>
</evidence>
<name>A0A1E5CDS6_9GAMM</name>
<reference evidence="10 11" key="1">
    <citation type="journal article" date="2012" name="Science">
        <title>Ecological populations of bacteria act as socially cohesive units of antibiotic production and resistance.</title>
        <authorList>
            <person name="Cordero O.X."/>
            <person name="Wildschutte H."/>
            <person name="Kirkup B."/>
            <person name="Proehl S."/>
            <person name="Ngo L."/>
            <person name="Hussain F."/>
            <person name="Le Roux F."/>
            <person name="Mincer T."/>
            <person name="Polz M.F."/>
        </authorList>
    </citation>
    <scope>NUCLEOTIDE SEQUENCE [LARGE SCALE GENOMIC DNA]</scope>
    <source>
        <strain evidence="10 11">FF-454</strain>
    </source>
</reference>
<dbReference type="RefSeq" id="WP_016960611.1">
    <property type="nucleotide sequence ID" value="NZ_AJWN02000018.1"/>
</dbReference>
<dbReference type="EMBL" id="AJWN02000018">
    <property type="protein sequence ID" value="OEE63668.1"/>
    <property type="molecule type" value="Genomic_DNA"/>
</dbReference>
<dbReference type="Pfam" id="PF03602">
    <property type="entry name" value="Cons_hypoth95"/>
    <property type="match status" value="1"/>
</dbReference>
<comment type="function">
    <text evidence="1 8">Specifically methylates the guanine in position 966 of 16S rRNA in the assembled 30S particle.</text>
</comment>
<dbReference type="CDD" id="cd02440">
    <property type="entry name" value="AdoMet_MTases"/>
    <property type="match status" value="1"/>
</dbReference>
<keyword evidence="11" id="KW-1185">Reference proteome</keyword>
<dbReference type="Proteomes" id="UP000095039">
    <property type="component" value="Unassembled WGS sequence"/>
</dbReference>
<evidence type="ECO:0000256" key="4">
    <source>
        <dbReference type="ARBA" id="ARBA00013682"/>
    </source>
</evidence>
<dbReference type="InterPro" id="IPR029063">
    <property type="entry name" value="SAM-dependent_MTases_sf"/>
</dbReference>
<evidence type="ECO:0000256" key="6">
    <source>
        <dbReference type="ARBA" id="ARBA00022679"/>
    </source>
</evidence>
<dbReference type="PANTHER" id="PTHR43542">
    <property type="entry name" value="METHYLTRANSFERASE"/>
    <property type="match status" value="1"/>
</dbReference>
<protein>
    <recommendedName>
        <fullName evidence="4 8">Ribosomal RNA small subunit methyltransferase D</fullName>
        <ecNumber evidence="3 8">2.1.1.171</ecNumber>
    </recommendedName>
</protein>
<keyword evidence="5 8" id="KW-0489">Methyltransferase</keyword>
<dbReference type="PANTHER" id="PTHR43542:SF1">
    <property type="entry name" value="METHYLTRANSFERASE"/>
    <property type="match status" value="1"/>
</dbReference>
<dbReference type="GO" id="GO:0003676">
    <property type="term" value="F:nucleic acid binding"/>
    <property type="evidence" value="ECO:0007669"/>
    <property type="project" value="InterPro"/>
</dbReference>
<dbReference type="GO" id="GO:0052913">
    <property type="term" value="F:16S rRNA (guanine(966)-N(2))-methyltransferase activity"/>
    <property type="evidence" value="ECO:0007669"/>
    <property type="project" value="UniProtKB-EC"/>
</dbReference>
<dbReference type="SUPFAM" id="SSF53335">
    <property type="entry name" value="S-adenosyl-L-methionine-dependent methyltransferases"/>
    <property type="match status" value="1"/>
</dbReference>
<dbReference type="Gene3D" id="3.40.50.150">
    <property type="entry name" value="Vaccinia Virus protein VP39"/>
    <property type="match status" value="1"/>
</dbReference>
<comment type="similarity">
    <text evidence="2 8">Belongs to the methyltransferase superfamily. RsmD family.</text>
</comment>
<dbReference type="InterPro" id="IPR004398">
    <property type="entry name" value="RNA_MeTrfase_RsmD"/>
</dbReference>
<dbReference type="AlphaFoldDB" id="A0A1E5CDS6"/>
<sequence length="211" mass="23357">MVRRNPKNPAKQPNGRGNHPSSNAGGGSGFVRIISGKWRGRKLPVKNVEGLRPTTDRVKETVFNWLAADLYQAKCLDVFAGSGGLGLEALSRQADHVTLLELDKGAAAQINLNLATLNADNATVHNIDALQYLSQTGQPFDVVFIDPPFRKDLLSDVLNKLEHNGWLNKNALIYIEAEKELGVPDVPAHWDMIKEKHAGQVSFRLYLREEK</sequence>
<evidence type="ECO:0000313" key="11">
    <source>
        <dbReference type="Proteomes" id="UP000095039"/>
    </source>
</evidence>
<evidence type="ECO:0000256" key="1">
    <source>
        <dbReference type="ARBA" id="ARBA00002649"/>
    </source>
</evidence>
<comment type="caution">
    <text evidence="10">The sequence shown here is derived from an EMBL/GenBank/DDBJ whole genome shotgun (WGS) entry which is preliminary data.</text>
</comment>
<organism evidence="10 11">
    <name type="scientific">Enterovibrio norvegicus FF-454</name>
    <dbReference type="NCBI Taxonomy" id="1185651"/>
    <lineage>
        <taxon>Bacteria</taxon>
        <taxon>Pseudomonadati</taxon>
        <taxon>Pseudomonadota</taxon>
        <taxon>Gammaproteobacteria</taxon>
        <taxon>Vibrionales</taxon>
        <taxon>Vibrionaceae</taxon>
        <taxon>Enterovibrio</taxon>
    </lineage>
</organism>
<keyword evidence="8" id="KW-0698">rRNA processing</keyword>